<name>A0A1X6YTZ0_9RHOB</name>
<keyword evidence="3" id="KW-1185">Reference proteome</keyword>
<dbReference type="EMBL" id="FWFN01000002">
    <property type="protein sequence ID" value="SLN31162.1"/>
    <property type="molecule type" value="Genomic_DNA"/>
</dbReference>
<dbReference type="Proteomes" id="UP000193963">
    <property type="component" value="Unassembled WGS sequence"/>
</dbReference>
<protein>
    <submittedName>
        <fullName evidence="2">Uncharacterized protein</fullName>
    </submittedName>
</protein>
<proteinExistence type="predicted"/>
<evidence type="ECO:0000313" key="3">
    <source>
        <dbReference type="Proteomes" id="UP000193963"/>
    </source>
</evidence>
<feature type="compositionally biased region" description="Polar residues" evidence="1">
    <location>
        <begin position="73"/>
        <end position="85"/>
    </location>
</feature>
<gene>
    <name evidence="2" type="ORF">PSM7751_01334</name>
</gene>
<evidence type="ECO:0000313" key="2">
    <source>
        <dbReference type="EMBL" id="SLN31162.1"/>
    </source>
</evidence>
<accession>A0A1X6YTZ0</accession>
<feature type="region of interest" description="Disordered" evidence="1">
    <location>
        <begin position="1"/>
        <end position="129"/>
    </location>
</feature>
<sequence length="209" mass="21721">MPLPGPPTSQRTISPRQPAGREAGLRHPGPGGIGGNEREPRNRPADQPAGPSAGRHGEKHPPPLPAAGGAAGTQCQAPSASTWSSPCRGLPDCDAVRPVADLFPDRAKPRTRGHPPPASCPAAPSRPSGGHVIVALRARGAGRALNASRPYQRNRGADFPPRVQRKLPAATIRASFRRGRLPGARAPGSLRHPIAQDATGPSDPWPPCL</sequence>
<feature type="region of interest" description="Disordered" evidence="1">
    <location>
        <begin position="144"/>
        <end position="209"/>
    </location>
</feature>
<dbReference type="AlphaFoldDB" id="A0A1X6YTZ0"/>
<evidence type="ECO:0000256" key="1">
    <source>
        <dbReference type="SAM" id="MobiDB-lite"/>
    </source>
</evidence>
<reference evidence="2 3" key="1">
    <citation type="submission" date="2017-03" db="EMBL/GenBank/DDBJ databases">
        <authorList>
            <person name="Afonso C.L."/>
            <person name="Miller P.J."/>
            <person name="Scott M.A."/>
            <person name="Spackman E."/>
            <person name="Goraichik I."/>
            <person name="Dimitrov K.M."/>
            <person name="Suarez D.L."/>
            <person name="Swayne D.E."/>
        </authorList>
    </citation>
    <scope>NUCLEOTIDE SEQUENCE [LARGE SCALE GENOMIC DNA]</scope>
    <source>
        <strain evidence="2 3">CECT 7751</strain>
    </source>
</reference>
<organism evidence="2 3">
    <name type="scientific">Pseudooceanicola marinus</name>
    <dbReference type="NCBI Taxonomy" id="396013"/>
    <lineage>
        <taxon>Bacteria</taxon>
        <taxon>Pseudomonadati</taxon>
        <taxon>Pseudomonadota</taxon>
        <taxon>Alphaproteobacteria</taxon>
        <taxon>Rhodobacterales</taxon>
        <taxon>Paracoccaceae</taxon>
        <taxon>Pseudooceanicola</taxon>
    </lineage>
</organism>